<protein>
    <submittedName>
        <fullName evidence="1">Uncharacterized protein</fullName>
    </submittedName>
</protein>
<proteinExistence type="predicted"/>
<dbReference type="EMBL" id="JAHLQT010033913">
    <property type="protein sequence ID" value="KAG7159074.1"/>
    <property type="molecule type" value="Genomic_DNA"/>
</dbReference>
<dbReference type="Proteomes" id="UP000747542">
    <property type="component" value="Unassembled WGS sequence"/>
</dbReference>
<reference evidence="1" key="1">
    <citation type="journal article" date="2021" name="Sci. Adv.">
        <title>The American lobster genome reveals insights on longevity, neural, and immune adaptations.</title>
        <authorList>
            <person name="Polinski J.M."/>
            <person name="Zimin A.V."/>
            <person name="Clark K.F."/>
            <person name="Kohn A.B."/>
            <person name="Sadowski N."/>
            <person name="Timp W."/>
            <person name="Ptitsyn A."/>
            <person name="Khanna P."/>
            <person name="Romanova D.Y."/>
            <person name="Williams P."/>
            <person name="Greenwood S.J."/>
            <person name="Moroz L.L."/>
            <person name="Walt D.R."/>
            <person name="Bodnar A.G."/>
        </authorList>
    </citation>
    <scope>NUCLEOTIDE SEQUENCE</scope>
    <source>
        <strain evidence="1">GMGI-L3</strain>
    </source>
</reference>
<organism evidence="1 2">
    <name type="scientific">Homarus americanus</name>
    <name type="common">American lobster</name>
    <dbReference type="NCBI Taxonomy" id="6706"/>
    <lineage>
        <taxon>Eukaryota</taxon>
        <taxon>Metazoa</taxon>
        <taxon>Ecdysozoa</taxon>
        <taxon>Arthropoda</taxon>
        <taxon>Crustacea</taxon>
        <taxon>Multicrustacea</taxon>
        <taxon>Malacostraca</taxon>
        <taxon>Eumalacostraca</taxon>
        <taxon>Eucarida</taxon>
        <taxon>Decapoda</taxon>
        <taxon>Pleocyemata</taxon>
        <taxon>Astacidea</taxon>
        <taxon>Nephropoidea</taxon>
        <taxon>Nephropidae</taxon>
        <taxon>Homarus</taxon>
    </lineage>
</organism>
<comment type="caution">
    <text evidence="1">The sequence shown here is derived from an EMBL/GenBank/DDBJ whole genome shotgun (WGS) entry which is preliminary data.</text>
</comment>
<dbReference type="AlphaFoldDB" id="A0A8J5JQ71"/>
<name>A0A8J5JQ71_HOMAM</name>
<evidence type="ECO:0000313" key="2">
    <source>
        <dbReference type="Proteomes" id="UP000747542"/>
    </source>
</evidence>
<sequence length="123" mass="13563">MTIRRGFESNSLACGCYLLQYQRGAIPLPTVVVYGGKWCSSRPCNKHHVLEEVNVAAPPAWLLWYCEPVAPRMKVRCSNAPEMALAERYNAMINVDGVWAWRVFLLGQGRCCAFLSGGGGGDP</sequence>
<evidence type="ECO:0000313" key="1">
    <source>
        <dbReference type="EMBL" id="KAG7159074.1"/>
    </source>
</evidence>
<accession>A0A8J5JQ71</accession>
<gene>
    <name evidence="1" type="ORF">Hamer_G024170</name>
</gene>
<keyword evidence="2" id="KW-1185">Reference proteome</keyword>